<gene>
    <name evidence="8" type="ORF">KC729_15010</name>
</gene>
<proteinExistence type="inferred from homology"/>
<name>A0A956M0C6_UNCEI</name>
<comment type="subcellular location">
    <subcellularLocation>
        <location evidence="1">Cytoplasm</location>
    </subcellularLocation>
</comment>
<dbReference type="InterPro" id="IPR005151">
    <property type="entry name" value="Tail-specific_protease"/>
</dbReference>
<evidence type="ECO:0000259" key="7">
    <source>
        <dbReference type="SMART" id="SM00245"/>
    </source>
</evidence>
<reference evidence="8" key="1">
    <citation type="submission" date="2020-04" db="EMBL/GenBank/DDBJ databases">
        <authorList>
            <person name="Zhang T."/>
        </authorList>
    </citation>
    <scope>NUCLEOTIDE SEQUENCE</scope>
    <source>
        <strain evidence="8">HKST-UBA01</strain>
    </source>
</reference>
<keyword evidence="6" id="KW-0720">Serine protease</keyword>
<comment type="similarity">
    <text evidence="2">Belongs to the peptidase S41B family.</text>
</comment>
<sequence>SVQGADGPREIVIRPIRNREERQLLYLEEIEHRQHYVEEASQGRVAYIHIQSMDGRSVESFERDLFAQAHGKDALVLDVRDNGGGWTTDILLSSLTAPNHATTIPRDGGRGYPQDRRLIYAWTKPIAVLCNEYSYSNAEIFSWSIRTTQRGPVVGEQTYGAVISTGGTSLGDGTWLRLPFRGWYTNLDGSGMEDHGCMPDLRVENTPTALVSGEDPQLAAAVMEALRQVR</sequence>
<accession>A0A956M0C6</accession>
<evidence type="ECO:0000313" key="8">
    <source>
        <dbReference type="EMBL" id="MCA9729000.1"/>
    </source>
</evidence>
<feature type="domain" description="Tail specific protease" evidence="7">
    <location>
        <begin position="8"/>
        <end position="204"/>
    </location>
</feature>
<dbReference type="Pfam" id="PF03572">
    <property type="entry name" value="Peptidase_S41"/>
    <property type="match status" value="1"/>
</dbReference>
<dbReference type="GO" id="GO:0006508">
    <property type="term" value="P:proteolysis"/>
    <property type="evidence" value="ECO:0007669"/>
    <property type="project" value="UniProtKB-KW"/>
</dbReference>
<keyword evidence="3" id="KW-0963">Cytoplasm</keyword>
<dbReference type="PANTHER" id="PTHR43253:SF1">
    <property type="entry name" value="TRICORN PROTEASE HOMOLOG 2-RELATED"/>
    <property type="match status" value="1"/>
</dbReference>
<evidence type="ECO:0000256" key="2">
    <source>
        <dbReference type="ARBA" id="ARBA00008524"/>
    </source>
</evidence>
<evidence type="ECO:0000256" key="5">
    <source>
        <dbReference type="ARBA" id="ARBA00022801"/>
    </source>
</evidence>
<dbReference type="AlphaFoldDB" id="A0A956M0C6"/>
<protein>
    <submittedName>
        <fullName evidence="8">Peptidase S41</fullName>
    </submittedName>
</protein>
<dbReference type="CDD" id="cd07562">
    <property type="entry name" value="Peptidase_S41_TRI"/>
    <property type="match status" value="1"/>
</dbReference>
<organism evidence="8 9">
    <name type="scientific">Eiseniibacteriota bacterium</name>
    <dbReference type="NCBI Taxonomy" id="2212470"/>
    <lineage>
        <taxon>Bacteria</taxon>
        <taxon>Candidatus Eiseniibacteriota</taxon>
    </lineage>
</organism>
<evidence type="ECO:0000256" key="4">
    <source>
        <dbReference type="ARBA" id="ARBA00022670"/>
    </source>
</evidence>
<reference evidence="8" key="2">
    <citation type="journal article" date="2021" name="Microbiome">
        <title>Successional dynamics and alternative stable states in a saline activated sludge microbial community over 9 years.</title>
        <authorList>
            <person name="Wang Y."/>
            <person name="Ye J."/>
            <person name="Ju F."/>
            <person name="Liu L."/>
            <person name="Boyd J.A."/>
            <person name="Deng Y."/>
            <person name="Parks D.H."/>
            <person name="Jiang X."/>
            <person name="Yin X."/>
            <person name="Woodcroft B.J."/>
            <person name="Tyson G.W."/>
            <person name="Hugenholtz P."/>
            <person name="Polz M.F."/>
            <person name="Zhang T."/>
        </authorList>
    </citation>
    <scope>NUCLEOTIDE SEQUENCE</scope>
    <source>
        <strain evidence="8">HKST-UBA01</strain>
    </source>
</reference>
<dbReference type="Gene3D" id="3.90.226.10">
    <property type="entry name" value="2-enoyl-CoA Hydratase, Chain A, domain 1"/>
    <property type="match status" value="1"/>
</dbReference>
<dbReference type="Gene3D" id="2.30.42.10">
    <property type="match status" value="1"/>
</dbReference>
<evidence type="ECO:0000256" key="3">
    <source>
        <dbReference type="ARBA" id="ARBA00022490"/>
    </source>
</evidence>
<dbReference type="EMBL" id="JAGQHR010000541">
    <property type="protein sequence ID" value="MCA9729000.1"/>
    <property type="molecule type" value="Genomic_DNA"/>
</dbReference>
<dbReference type="GO" id="GO:0008236">
    <property type="term" value="F:serine-type peptidase activity"/>
    <property type="evidence" value="ECO:0007669"/>
    <property type="project" value="UniProtKB-KW"/>
</dbReference>
<comment type="caution">
    <text evidence="8">The sequence shown here is derived from an EMBL/GenBank/DDBJ whole genome shotgun (WGS) entry which is preliminary data.</text>
</comment>
<dbReference type="Proteomes" id="UP000697710">
    <property type="component" value="Unassembled WGS sequence"/>
</dbReference>
<dbReference type="InterPro" id="IPR029045">
    <property type="entry name" value="ClpP/crotonase-like_dom_sf"/>
</dbReference>
<dbReference type="InterPro" id="IPR036034">
    <property type="entry name" value="PDZ_sf"/>
</dbReference>
<evidence type="ECO:0000256" key="1">
    <source>
        <dbReference type="ARBA" id="ARBA00004496"/>
    </source>
</evidence>
<keyword evidence="5" id="KW-0378">Hydrolase</keyword>
<keyword evidence="4" id="KW-0645">Protease</keyword>
<feature type="non-terminal residue" evidence="8">
    <location>
        <position position="1"/>
    </location>
</feature>
<dbReference type="InterPro" id="IPR012393">
    <property type="entry name" value="Tricorn_protease"/>
</dbReference>
<dbReference type="SMART" id="SM00245">
    <property type="entry name" value="TSPc"/>
    <property type="match status" value="1"/>
</dbReference>
<dbReference type="PANTHER" id="PTHR43253">
    <property type="entry name" value="TRICORN PROTEASE HOMOLOG 2-RELATED"/>
    <property type="match status" value="1"/>
</dbReference>
<dbReference type="SUPFAM" id="SSF52096">
    <property type="entry name" value="ClpP/crotonase"/>
    <property type="match status" value="1"/>
</dbReference>
<evidence type="ECO:0000313" key="9">
    <source>
        <dbReference type="Proteomes" id="UP000697710"/>
    </source>
</evidence>
<dbReference type="Gene3D" id="3.30.750.44">
    <property type="match status" value="1"/>
</dbReference>
<evidence type="ECO:0000256" key="6">
    <source>
        <dbReference type="ARBA" id="ARBA00022825"/>
    </source>
</evidence>
<dbReference type="GO" id="GO:0005737">
    <property type="term" value="C:cytoplasm"/>
    <property type="evidence" value="ECO:0007669"/>
    <property type="project" value="UniProtKB-SubCell"/>
</dbReference>